<evidence type="ECO:0000313" key="4">
    <source>
        <dbReference type="EMBL" id="OSP90114.1"/>
    </source>
</evidence>
<evidence type="ECO:0000313" key="2">
    <source>
        <dbReference type="EMBL" id="KIU19037.1"/>
    </source>
</evidence>
<evidence type="ECO:0000313" key="3">
    <source>
        <dbReference type="EMBL" id="KIU21641.1"/>
    </source>
</evidence>
<dbReference type="EMBL" id="NDXJ01000004">
    <property type="protein sequence ID" value="OSP90114.1"/>
    <property type="molecule type" value="Genomic_DNA"/>
</dbReference>
<gene>
    <name evidence="3" type="ORF">ab3b_01886</name>
    <name evidence="1" type="ORF">B6254_0487</name>
    <name evidence="4" type="ORF">B9D04_03250</name>
    <name evidence="2" type="ORF">QX99_02323</name>
</gene>
<dbReference type="Proteomes" id="UP000032289">
    <property type="component" value="Unassembled WGS sequence"/>
</dbReference>
<dbReference type="STRING" id="137591.AO080_11180"/>
<dbReference type="RefSeq" id="WP_043708469.1">
    <property type="nucleotide sequence ID" value="NZ_CBCSCI010000003.1"/>
</dbReference>
<dbReference type="Proteomes" id="UP000193588">
    <property type="component" value="Unassembled WGS sequence"/>
</dbReference>
<dbReference type="Proteomes" id="UP000032287">
    <property type="component" value="Unassembled WGS sequence"/>
</dbReference>
<keyword evidence="5" id="KW-1185">Reference proteome</keyword>
<dbReference type="EMBL" id="JWHU01000043">
    <property type="protein sequence ID" value="KIU19037.1"/>
    <property type="molecule type" value="Genomic_DNA"/>
</dbReference>
<organism evidence="3 6">
    <name type="scientific">Weissella cibaria</name>
    <dbReference type="NCBI Taxonomy" id="137591"/>
    <lineage>
        <taxon>Bacteria</taxon>
        <taxon>Bacillati</taxon>
        <taxon>Bacillota</taxon>
        <taxon>Bacilli</taxon>
        <taxon>Lactobacillales</taxon>
        <taxon>Lactobacillaceae</taxon>
        <taxon>Weissella</taxon>
    </lineage>
</organism>
<dbReference type="EMBL" id="CP020928">
    <property type="protein sequence ID" value="AWF94908.1"/>
    <property type="molecule type" value="Genomic_DNA"/>
</dbReference>
<dbReference type="EMBL" id="JWHT01000047">
    <property type="protein sequence ID" value="KIU21641.1"/>
    <property type="molecule type" value="Genomic_DNA"/>
</dbReference>
<evidence type="ECO:0000313" key="5">
    <source>
        <dbReference type="Proteomes" id="UP000032287"/>
    </source>
</evidence>
<protein>
    <submittedName>
        <fullName evidence="3">Uncharacterized protein</fullName>
    </submittedName>
</protein>
<sequence>MLTVIKQHEDENVIVYDYYIEGRQDVYEDTGHIVIESMGGSATWRAVNDDTEKYLKQAITALIMKRNENGGVYPDNLKVVQG</sequence>
<proteinExistence type="predicted"/>
<evidence type="ECO:0000313" key="8">
    <source>
        <dbReference type="Proteomes" id="UP000244870"/>
    </source>
</evidence>
<dbReference type="Proteomes" id="UP000244870">
    <property type="component" value="Chromosome"/>
</dbReference>
<accession>A0A0D1M0T1</accession>
<evidence type="ECO:0000313" key="1">
    <source>
        <dbReference type="EMBL" id="AWF94908.1"/>
    </source>
</evidence>
<dbReference type="AlphaFoldDB" id="A0A0D1M0T1"/>
<reference evidence="4 7" key="2">
    <citation type="submission" date="2017-04" db="EMBL/GenBank/DDBJ databases">
        <title>The genome sequence of Weissella cibaria isolated from wild Drosophila.</title>
        <authorList>
            <person name="Ricks N.J."/>
            <person name="Carroll C."/>
            <person name="Walters A."/>
            <person name="Newell P.D."/>
            <person name="Chaston J.M."/>
        </authorList>
    </citation>
    <scope>NUCLEOTIDE SEQUENCE [LARGE SCALE GENOMIC DNA]</scope>
    <source>
        <strain evidence="4 7">DmW_103</strain>
    </source>
</reference>
<dbReference type="KEGG" id="wcb:AO080_11180"/>
<reference evidence="1 8" key="3">
    <citation type="submission" date="2017-04" db="EMBL/GenBank/DDBJ databases">
        <title>Weissella cibaria strain m2 complete genome.</title>
        <authorList>
            <person name="Pan Q."/>
            <person name="Tan M."/>
            <person name="Yao F."/>
            <person name="Su S."/>
        </authorList>
    </citation>
    <scope>NUCLEOTIDE SEQUENCE [LARGE SCALE GENOMIC DNA]</scope>
    <source>
        <strain evidence="1 8">M2</strain>
    </source>
</reference>
<evidence type="ECO:0000313" key="7">
    <source>
        <dbReference type="Proteomes" id="UP000193588"/>
    </source>
</evidence>
<dbReference type="OrthoDB" id="2146609at2"/>
<reference evidence="5 6" key="1">
    <citation type="journal article" date="2015" name="Microbiology (Mosc.)">
        <title>Genomics of the Weissella cibaria species with an examination of its metabolic traits.</title>
        <authorList>
            <person name="Lynch K.M."/>
            <person name="Lucid A."/>
            <person name="Arendt E.K."/>
            <person name="Sleator R.D."/>
            <person name="Lucey B."/>
            <person name="Coffey A."/>
        </authorList>
    </citation>
    <scope>NUCLEOTIDE SEQUENCE [LARGE SCALE GENOMIC DNA]</scope>
    <source>
        <strain evidence="3 6">AB3b</strain>
        <strain evidence="2 5">MG1</strain>
    </source>
</reference>
<evidence type="ECO:0000313" key="6">
    <source>
        <dbReference type="Proteomes" id="UP000032289"/>
    </source>
</evidence>
<dbReference type="PATRIC" id="fig|137591.24.peg.1828"/>
<name>A0A0D1M0T1_9LACO</name>